<evidence type="ECO:0000256" key="7">
    <source>
        <dbReference type="ARBA" id="ARBA00022741"/>
    </source>
</evidence>
<keyword evidence="12" id="KW-1185">Reference proteome</keyword>
<dbReference type="PANTHER" id="PTHR33540">
    <property type="entry name" value="TRNA THREONYLCARBAMOYLADENOSINE BIOSYNTHESIS PROTEIN TSAE"/>
    <property type="match status" value="1"/>
</dbReference>
<evidence type="ECO:0000256" key="9">
    <source>
        <dbReference type="ARBA" id="ARBA00022842"/>
    </source>
</evidence>
<keyword evidence="5" id="KW-0819">tRNA processing</keyword>
<dbReference type="Proteomes" id="UP000186513">
    <property type="component" value="Unassembled WGS sequence"/>
</dbReference>
<reference evidence="11 12" key="1">
    <citation type="submission" date="2016-11" db="EMBL/GenBank/DDBJ databases">
        <authorList>
            <person name="Jaros S."/>
            <person name="Januszkiewicz K."/>
            <person name="Wedrychowicz H."/>
        </authorList>
    </citation>
    <scope>NUCLEOTIDE SEQUENCE [LARGE SCALE GENOMIC DNA]</scope>
    <source>
        <strain evidence="11 12">DSM 18899</strain>
    </source>
</reference>
<evidence type="ECO:0000256" key="2">
    <source>
        <dbReference type="ARBA" id="ARBA00007599"/>
    </source>
</evidence>
<dbReference type="InterPro" id="IPR027417">
    <property type="entry name" value="P-loop_NTPase"/>
</dbReference>
<dbReference type="STRING" id="1121279.SAMN02745887_01328"/>
<evidence type="ECO:0000256" key="8">
    <source>
        <dbReference type="ARBA" id="ARBA00022840"/>
    </source>
</evidence>
<evidence type="ECO:0000313" key="12">
    <source>
        <dbReference type="Proteomes" id="UP000186513"/>
    </source>
</evidence>
<dbReference type="GO" id="GO:0005737">
    <property type="term" value="C:cytoplasm"/>
    <property type="evidence" value="ECO:0007669"/>
    <property type="project" value="UniProtKB-SubCell"/>
</dbReference>
<evidence type="ECO:0000256" key="3">
    <source>
        <dbReference type="ARBA" id="ARBA00019010"/>
    </source>
</evidence>
<dbReference type="Gene3D" id="3.40.50.300">
    <property type="entry name" value="P-loop containing nucleotide triphosphate hydrolases"/>
    <property type="match status" value="1"/>
</dbReference>
<evidence type="ECO:0000313" key="11">
    <source>
        <dbReference type="EMBL" id="SFZ74600.1"/>
    </source>
</evidence>
<dbReference type="GO" id="GO:0002949">
    <property type="term" value="P:tRNA threonylcarbamoyladenosine modification"/>
    <property type="evidence" value="ECO:0007669"/>
    <property type="project" value="InterPro"/>
</dbReference>
<dbReference type="GO" id="GO:0046872">
    <property type="term" value="F:metal ion binding"/>
    <property type="evidence" value="ECO:0007669"/>
    <property type="project" value="UniProtKB-KW"/>
</dbReference>
<keyword evidence="9" id="KW-0460">Magnesium</keyword>
<evidence type="ECO:0000256" key="1">
    <source>
        <dbReference type="ARBA" id="ARBA00004496"/>
    </source>
</evidence>
<comment type="subcellular location">
    <subcellularLocation>
        <location evidence="1">Cytoplasm</location>
    </subcellularLocation>
</comment>
<dbReference type="AlphaFoldDB" id="A0A1K2HCP3"/>
<protein>
    <recommendedName>
        <fullName evidence="3">tRNA threonylcarbamoyladenosine biosynthesis protein TsaE</fullName>
    </recommendedName>
    <alternativeName>
        <fullName evidence="10">t(6)A37 threonylcarbamoyladenosine biosynthesis protein TsaE</fullName>
    </alternativeName>
</protein>
<dbReference type="InterPro" id="IPR003442">
    <property type="entry name" value="T6A_TsaE"/>
</dbReference>
<accession>A0A1K2HCP3</accession>
<dbReference type="NCBIfam" id="TIGR00150">
    <property type="entry name" value="T6A_YjeE"/>
    <property type="match status" value="1"/>
</dbReference>
<keyword evidence="7" id="KW-0547">Nucleotide-binding</keyword>
<keyword evidence="6" id="KW-0479">Metal-binding</keyword>
<dbReference type="SUPFAM" id="SSF52540">
    <property type="entry name" value="P-loop containing nucleoside triphosphate hydrolases"/>
    <property type="match status" value="1"/>
</dbReference>
<comment type="similarity">
    <text evidence="2">Belongs to the TsaE family.</text>
</comment>
<keyword evidence="8" id="KW-0067">ATP-binding</keyword>
<proteinExistence type="inferred from homology"/>
<evidence type="ECO:0000256" key="5">
    <source>
        <dbReference type="ARBA" id="ARBA00022694"/>
    </source>
</evidence>
<name>A0A1K2HCP3_9NEIS</name>
<dbReference type="EMBL" id="FPKR01000004">
    <property type="protein sequence ID" value="SFZ74600.1"/>
    <property type="molecule type" value="Genomic_DNA"/>
</dbReference>
<dbReference type="PANTHER" id="PTHR33540:SF2">
    <property type="entry name" value="TRNA THREONYLCARBAMOYLADENOSINE BIOSYNTHESIS PROTEIN TSAE"/>
    <property type="match status" value="1"/>
</dbReference>
<evidence type="ECO:0000256" key="4">
    <source>
        <dbReference type="ARBA" id="ARBA00022490"/>
    </source>
</evidence>
<organism evidence="11 12">
    <name type="scientific">Chitinimonas taiwanensis DSM 18899</name>
    <dbReference type="NCBI Taxonomy" id="1121279"/>
    <lineage>
        <taxon>Bacteria</taxon>
        <taxon>Pseudomonadati</taxon>
        <taxon>Pseudomonadota</taxon>
        <taxon>Betaproteobacteria</taxon>
        <taxon>Neisseriales</taxon>
        <taxon>Chitinibacteraceae</taxon>
        <taxon>Chitinimonas</taxon>
    </lineage>
</organism>
<keyword evidence="4" id="KW-0963">Cytoplasm</keyword>
<dbReference type="RefSeq" id="WP_072427853.1">
    <property type="nucleotide sequence ID" value="NZ_FPKR01000004.1"/>
</dbReference>
<sequence>MHRQDHTLSAFLADEAATLGLGEILASALRGGLTVFLHGDLGAGKTTLTRGILRGLGYAGRVKSPTYTLVEPYVVSNLQFHHFDLYRFGDPSEWEDAGFREMFNPTSVCMVEWPDKAAGLLPPPDWIITLLPEADGRRLTLQAETLTGKTCLASLTDSLPTPSAA</sequence>
<dbReference type="Pfam" id="PF02367">
    <property type="entry name" value="TsaE"/>
    <property type="match status" value="1"/>
</dbReference>
<dbReference type="GO" id="GO:0005524">
    <property type="term" value="F:ATP binding"/>
    <property type="evidence" value="ECO:0007669"/>
    <property type="project" value="UniProtKB-KW"/>
</dbReference>
<dbReference type="OrthoDB" id="9800307at2"/>
<evidence type="ECO:0000256" key="10">
    <source>
        <dbReference type="ARBA" id="ARBA00032441"/>
    </source>
</evidence>
<gene>
    <name evidence="11" type="ORF">SAMN02745887_01328</name>
</gene>
<evidence type="ECO:0000256" key="6">
    <source>
        <dbReference type="ARBA" id="ARBA00022723"/>
    </source>
</evidence>